<dbReference type="Gene3D" id="3.90.25.10">
    <property type="entry name" value="UDP-galactose 4-epimerase, domain 1"/>
    <property type="match status" value="1"/>
</dbReference>
<gene>
    <name evidence="4" type="ORF">BJ875DRAFT_207020</name>
</gene>
<dbReference type="Pfam" id="PF05368">
    <property type="entry name" value="NmrA"/>
    <property type="match status" value="1"/>
</dbReference>
<dbReference type="AlphaFoldDB" id="A0A9P8C7F8"/>
<evidence type="ECO:0000259" key="3">
    <source>
        <dbReference type="Pfam" id="PF05368"/>
    </source>
</evidence>
<accession>A0A9P8C7F8</accession>
<dbReference type="Proteomes" id="UP000824998">
    <property type="component" value="Unassembled WGS sequence"/>
</dbReference>
<dbReference type="SUPFAM" id="SSF51735">
    <property type="entry name" value="NAD(P)-binding Rossmann-fold domains"/>
    <property type="match status" value="1"/>
</dbReference>
<protein>
    <submittedName>
        <fullName evidence="4">NmrA-like family domain-containing protein 1</fullName>
    </submittedName>
</protein>
<proteinExistence type="inferred from homology"/>
<comment type="caution">
    <text evidence="4">The sequence shown here is derived from an EMBL/GenBank/DDBJ whole genome shotgun (WGS) entry which is preliminary data.</text>
</comment>
<keyword evidence="2" id="KW-0521">NADP</keyword>
<dbReference type="InterPro" id="IPR036291">
    <property type="entry name" value="NAD(P)-bd_dom_sf"/>
</dbReference>
<keyword evidence="5" id="KW-1185">Reference proteome</keyword>
<dbReference type="InterPro" id="IPR051164">
    <property type="entry name" value="NmrA-like_oxidored"/>
</dbReference>
<evidence type="ECO:0000313" key="5">
    <source>
        <dbReference type="Proteomes" id="UP000824998"/>
    </source>
</evidence>
<organism evidence="4 5">
    <name type="scientific">Amylocarpus encephaloides</name>
    <dbReference type="NCBI Taxonomy" id="45428"/>
    <lineage>
        <taxon>Eukaryota</taxon>
        <taxon>Fungi</taxon>
        <taxon>Dikarya</taxon>
        <taxon>Ascomycota</taxon>
        <taxon>Pezizomycotina</taxon>
        <taxon>Leotiomycetes</taxon>
        <taxon>Helotiales</taxon>
        <taxon>Helotiales incertae sedis</taxon>
        <taxon>Amylocarpus</taxon>
    </lineage>
</organism>
<evidence type="ECO:0000313" key="4">
    <source>
        <dbReference type="EMBL" id="KAG9236758.1"/>
    </source>
</evidence>
<evidence type="ECO:0000256" key="2">
    <source>
        <dbReference type="ARBA" id="ARBA00022857"/>
    </source>
</evidence>
<comment type="similarity">
    <text evidence="1">Belongs to the NmrA-type oxidoreductase family.</text>
</comment>
<dbReference type="PANTHER" id="PTHR42748:SF7">
    <property type="entry name" value="NMRA LIKE REDOX SENSOR 1-RELATED"/>
    <property type="match status" value="1"/>
</dbReference>
<dbReference type="PANTHER" id="PTHR42748">
    <property type="entry name" value="NITROGEN METABOLITE REPRESSION PROTEIN NMRA FAMILY MEMBER"/>
    <property type="match status" value="1"/>
</dbReference>
<sequence>MTTQTILVIGATGTQGGSVIKALLANPALPPTTQIVALSRNPSSTKSKSLLTLDSRISLLQGDASSPEQIFSSANTHITSVFLVTVHGAPGVEESQANALIDAALKHGVQHFVFTSADRGGEVASDRNPTPVPHIATKFHIEQHLKTVTAGSDMKWTILRPVTFMDNLTPDFAGKGFAAMWRQVGARKIQLVAASDIGLFAAKALLHPGEYEGRSIGIAGDELSYEDAERVFEDVLGVKMPTTFCAVGSVLKVAMGDIGAMFKWFETAGFAVDMQAARREVPEMMDFGTWLKRSSGFRDLKK</sequence>
<dbReference type="EMBL" id="MU251400">
    <property type="protein sequence ID" value="KAG9236758.1"/>
    <property type="molecule type" value="Genomic_DNA"/>
</dbReference>
<dbReference type="Gene3D" id="3.40.50.720">
    <property type="entry name" value="NAD(P)-binding Rossmann-like Domain"/>
    <property type="match status" value="1"/>
</dbReference>
<evidence type="ECO:0000256" key="1">
    <source>
        <dbReference type="ARBA" id="ARBA00006328"/>
    </source>
</evidence>
<dbReference type="GO" id="GO:0005634">
    <property type="term" value="C:nucleus"/>
    <property type="evidence" value="ECO:0007669"/>
    <property type="project" value="TreeGrafter"/>
</dbReference>
<name>A0A9P8C7F8_9HELO</name>
<dbReference type="InterPro" id="IPR008030">
    <property type="entry name" value="NmrA-like"/>
</dbReference>
<dbReference type="OrthoDB" id="9997102at2759"/>
<feature type="domain" description="NmrA-like" evidence="3">
    <location>
        <begin position="3"/>
        <end position="275"/>
    </location>
</feature>
<reference evidence="4" key="1">
    <citation type="journal article" date="2021" name="IMA Fungus">
        <title>Genomic characterization of three marine fungi, including Emericellopsis atlantica sp. nov. with signatures of a generalist lifestyle and marine biomass degradation.</title>
        <authorList>
            <person name="Hagestad O.C."/>
            <person name="Hou L."/>
            <person name="Andersen J.H."/>
            <person name="Hansen E.H."/>
            <person name="Altermark B."/>
            <person name="Li C."/>
            <person name="Kuhnert E."/>
            <person name="Cox R.J."/>
            <person name="Crous P.W."/>
            <person name="Spatafora J.W."/>
            <person name="Lail K."/>
            <person name="Amirebrahimi M."/>
            <person name="Lipzen A."/>
            <person name="Pangilinan J."/>
            <person name="Andreopoulos W."/>
            <person name="Hayes R.D."/>
            <person name="Ng V."/>
            <person name="Grigoriev I.V."/>
            <person name="Jackson S.A."/>
            <person name="Sutton T.D.S."/>
            <person name="Dobson A.D.W."/>
            <person name="Rama T."/>
        </authorList>
    </citation>
    <scope>NUCLEOTIDE SEQUENCE</scope>
    <source>
        <strain evidence="4">TRa018bII</strain>
    </source>
</reference>